<feature type="domain" description="Zinc finger ZPR1-type" evidence="10">
    <location>
        <begin position="38"/>
        <end position="214"/>
    </location>
</feature>
<comment type="subcellular location">
    <subcellularLocation>
        <location evidence="1">Nucleus</location>
    </subcellularLocation>
</comment>
<keyword evidence="7" id="KW-0539">Nucleus</keyword>
<comment type="function">
    <text evidence="8">Acts as a protein folding chaperone for elongation factor 1-alpha.</text>
</comment>
<dbReference type="PANTHER" id="PTHR10876:SF0">
    <property type="entry name" value="ZINC FINGER PROTEIN ZPR1"/>
    <property type="match status" value="1"/>
</dbReference>
<feature type="region of interest" description="Disordered" evidence="9">
    <location>
        <begin position="423"/>
        <end position="491"/>
    </location>
</feature>
<feature type="compositionally biased region" description="Basic and acidic residues" evidence="9">
    <location>
        <begin position="481"/>
        <end position="491"/>
    </location>
</feature>
<feature type="compositionally biased region" description="Basic and acidic residues" evidence="9">
    <location>
        <begin position="454"/>
        <end position="464"/>
    </location>
</feature>
<dbReference type="EMBL" id="PJQD01000018">
    <property type="protein sequence ID" value="POY75304.1"/>
    <property type="molecule type" value="Genomic_DNA"/>
</dbReference>
<evidence type="ECO:0000256" key="9">
    <source>
        <dbReference type="SAM" id="MobiDB-lite"/>
    </source>
</evidence>
<name>A0A2S5BEW3_9BASI</name>
<keyword evidence="6" id="KW-0862">Zinc</keyword>
<dbReference type="Gene3D" id="2.20.25.420">
    <property type="entry name" value="ZPR1, zinc finger domain"/>
    <property type="match status" value="2"/>
</dbReference>
<dbReference type="OrthoDB" id="438545at2759"/>
<reference evidence="11 12" key="1">
    <citation type="journal article" date="2018" name="Front. Microbiol.">
        <title>Prospects for Fungal Bioremediation of Acidic Radioactive Waste Sites: Characterization and Genome Sequence of Rhodotorula taiwanensis MD1149.</title>
        <authorList>
            <person name="Tkavc R."/>
            <person name="Matrosova V.Y."/>
            <person name="Grichenko O.E."/>
            <person name="Gostincar C."/>
            <person name="Volpe R.P."/>
            <person name="Klimenkova P."/>
            <person name="Gaidamakova E.K."/>
            <person name="Zhou C.E."/>
            <person name="Stewart B.J."/>
            <person name="Lyman M.G."/>
            <person name="Malfatti S.A."/>
            <person name="Rubinfeld B."/>
            <person name="Courtot M."/>
            <person name="Singh J."/>
            <person name="Dalgard C.L."/>
            <person name="Hamilton T."/>
            <person name="Frey K.G."/>
            <person name="Gunde-Cimerman N."/>
            <person name="Dugan L."/>
            <person name="Daly M.J."/>
        </authorList>
    </citation>
    <scope>NUCLEOTIDE SEQUENCE [LARGE SCALE GENOMIC DNA]</scope>
    <source>
        <strain evidence="11 12">MD1149</strain>
    </source>
</reference>
<dbReference type="SMART" id="SM00709">
    <property type="entry name" value="Zpr1"/>
    <property type="match status" value="2"/>
</dbReference>
<dbReference type="Pfam" id="PF22794">
    <property type="entry name" value="jr-ZPR1"/>
    <property type="match status" value="2"/>
</dbReference>
<evidence type="ECO:0000256" key="4">
    <source>
        <dbReference type="ARBA" id="ARBA00022737"/>
    </source>
</evidence>
<dbReference type="FunFam" id="2.20.25.420:FF:000002">
    <property type="entry name" value="Zinc finger protein ZPR1"/>
    <property type="match status" value="1"/>
</dbReference>
<dbReference type="Pfam" id="PF03367">
    <property type="entry name" value="Zn_ribbon_ZPR1"/>
    <property type="match status" value="2"/>
</dbReference>
<accession>A0A2S5BEW3</accession>
<evidence type="ECO:0000256" key="8">
    <source>
        <dbReference type="ARBA" id="ARBA00054139"/>
    </source>
</evidence>
<feature type="region of interest" description="Disordered" evidence="9">
    <location>
        <begin position="212"/>
        <end position="247"/>
    </location>
</feature>
<dbReference type="AlphaFoldDB" id="A0A2S5BEW3"/>
<dbReference type="InterPro" id="IPR004457">
    <property type="entry name" value="Znf_ZPR1"/>
</dbReference>
<dbReference type="Gene3D" id="2.60.120.1040">
    <property type="entry name" value="ZPR1, A/B domain"/>
    <property type="match status" value="2"/>
</dbReference>
<feature type="domain" description="Zinc finger ZPR1-type" evidence="10">
    <location>
        <begin position="262"/>
        <end position="424"/>
    </location>
</feature>
<gene>
    <name evidence="11" type="ORF">BMF94_1675</name>
</gene>
<comment type="similarity">
    <text evidence="2">Belongs to the ZPR1 family.</text>
</comment>
<dbReference type="PANTHER" id="PTHR10876">
    <property type="entry name" value="ZINC FINGER PROTEIN ZPR1"/>
    <property type="match status" value="1"/>
</dbReference>
<protein>
    <recommendedName>
        <fullName evidence="10">Zinc finger ZPR1-type domain-containing protein</fullName>
    </recommendedName>
</protein>
<dbReference type="Proteomes" id="UP000237144">
    <property type="component" value="Unassembled WGS sequence"/>
</dbReference>
<dbReference type="InterPro" id="IPR042451">
    <property type="entry name" value="ZPR1_A/B_dom"/>
</dbReference>
<evidence type="ECO:0000256" key="1">
    <source>
        <dbReference type="ARBA" id="ARBA00004123"/>
    </source>
</evidence>
<evidence type="ECO:0000256" key="5">
    <source>
        <dbReference type="ARBA" id="ARBA00022771"/>
    </source>
</evidence>
<dbReference type="FunFam" id="2.60.120.1040:FF:000001">
    <property type="entry name" value="Zinc finger protein ZPR1"/>
    <property type="match status" value="1"/>
</dbReference>
<dbReference type="InterPro" id="IPR042452">
    <property type="entry name" value="ZPR1_Znf1/2"/>
</dbReference>
<evidence type="ECO:0000259" key="10">
    <source>
        <dbReference type="SMART" id="SM00709"/>
    </source>
</evidence>
<sequence>MSATNDTPAAAQAPESQWRPIGEAVTGAGDVPVEVIESLCMNCHENGETRMLLTVIPYFREVIVVSFRCEHCGHSNNEIQSAGQIQPLGAIYTVKCTDRDDLDRQLVKSEHCTISIPEYQLTIPAGRGQFTTVEGVLADTVRDLEHDQPLRKIQHPELHDKIAELVAKLRQIVPDTDKDDDEEQGPTASTSTPPPMPTFTLKLDDISGNSFVETRGGLQDSKWSKREYGRDKQQDEQLGLQHDEAQDKATSHYAEEVLSFPGVCSLCGSELETLMKKVTIPHFKDIILMSTNCHDCGYRDNEVKSGGAIADKGRRITLKVEDSDDLSRDILKSETAGLTIPEIDLELNPGTLGGRFTTLEGLLQQVYEELDEKVFARGDSSVAAAAGEDSEMARFLGDLKKAMNVEIKFTVVLDDPLANSYIQNTWAPDPDPGLTEEDYERSHEQNEELGLNDMKTENYGHVDVIEGAEAEQQDGSTKPAPQDDGKPIVQA</sequence>
<evidence type="ECO:0000313" key="11">
    <source>
        <dbReference type="EMBL" id="POY75304.1"/>
    </source>
</evidence>
<dbReference type="GO" id="GO:0005634">
    <property type="term" value="C:nucleus"/>
    <property type="evidence" value="ECO:0007669"/>
    <property type="project" value="UniProtKB-SubCell"/>
</dbReference>
<evidence type="ECO:0000313" key="12">
    <source>
        <dbReference type="Proteomes" id="UP000237144"/>
    </source>
</evidence>
<feature type="compositionally biased region" description="Basic and acidic residues" evidence="9">
    <location>
        <begin position="222"/>
        <end position="247"/>
    </location>
</feature>
<comment type="caution">
    <text evidence="11">The sequence shown here is derived from an EMBL/GenBank/DDBJ whole genome shotgun (WGS) entry which is preliminary data.</text>
</comment>
<dbReference type="FunFam" id="2.20.25.420:FF:000001">
    <property type="entry name" value="Zinc finger protein ZPR1"/>
    <property type="match status" value="1"/>
</dbReference>
<dbReference type="InterPro" id="IPR056180">
    <property type="entry name" value="ZPR1_jr_dom"/>
</dbReference>
<keyword evidence="12" id="KW-1185">Reference proteome</keyword>
<dbReference type="STRING" id="741276.A0A2S5BEW3"/>
<organism evidence="11 12">
    <name type="scientific">Rhodotorula taiwanensis</name>
    <dbReference type="NCBI Taxonomy" id="741276"/>
    <lineage>
        <taxon>Eukaryota</taxon>
        <taxon>Fungi</taxon>
        <taxon>Dikarya</taxon>
        <taxon>Basidiomycota</taxon>
        <taxon>Pucciniomycotina</taxon>
        <taxon>Microbotryomycetes</taxon>
        <taxon>Sporidiobolales</taxon>
        <taxon>Sporidiobolaceae</taxon>
        <taxon>Rhodotorula</taxon>
    </lineage>
</organism>
<keyword evidence="5" id="KW-0863">Zinc-finger</keyword>
<dbReference type="InterPro" id="IPR040141">
    <property type="entry name" value="ZPR1"/>
</dbReference>
<keyword evidence="3" id="KW-0479">Metal-binding</keyword>
<dbReference type="NCBIfam" id="TIGR00310">
    <property type="entry name" value="ZPR1_znf"/>
    <property type="match status" value="2"/>
</dbReference>
<evidence type="ECO:0000256" key="7">
    <source>
        <dbReference type="ARBA" id="ARBA00023242"/>
    </source>
</evidence>
<proteinExistence type="inferred from homology"/>
<evidence type="ECO:0000256" key="2">
    <source>
        <dbReference type="ARBA" id="ARBA00008354"/>
    </source>
</evidence>
<keyword evidence="4" id="KW-0677">Repeat</keyword>
<evidence type="ECO:0000256" key="3">
    <source>
        <dbReference type="ARBA" id="ARBA00022723"/>
    </source>
</evidence>
<dbReference type="GO" id="GO:0008270">
    <property type="term" value="F:zinc ion binding"/>
    <property type="evidence" value="ECO:0007669"/>
    <property type="project" value="UniProtKB-KW"/>
</dbReference>
<evidence type="ECO:0000256" key="6">
    <source>
        <dbReference type="ARBA" id="ARBA00022833"/>
    </source>
</evidence>
<feature type="region of interest" description="Disordered" evidence="9">
    <location>
        <begin position="174"/>
        <end position="200"/>
    </location>
</feature>